<feature type="transmembrane region" description="Helical" evidence="6">
    <location>
        <begin position="416"/>
        <end position="439"/>
    </location>
</feature>
<dbReference type="InterPro" id="IPR014249">
    <property type="entry name" value="Spore_V_B"/>
</dbReference>
<feature type="transmembrane region" description="Helical" evidence="6">
    <location>
        <begin position="363"/>
        <end position="381"/>
    </location>
</feature>
<dbReference type="PIRSF" id="PIRSF038958">
    <property type="entry name" value="PG_synth_SpoVB"/>
    <property type="match status" value="1"/>
</dbReference>
<keyword evidence="5 6" id="KW-0472">Membrane</keyword>
<keyword evidence="2" id="KW-1003">Cell membrane</keyword>
<dbReference type="InterPro" id="IPR024923">
    <property type="entry name" value="PG_synth_SpoVB"/>
</dbReference>
<evidence type="ECO:0000256" key="3">
    <source>
        <dbReference type="ARBA" id="ARBA00022692"/>
    </source>
</evidence>
<dbReference type="EMBL" id="JAUSTY010000001">
    <property type="protein sequence ID" value="MDQ0164246.1"/>
    <property type="molecule type" value="Genomic_DNA"/>
</dbReference>
<keyword evidence="4 6" id="KW-1133">Transmembrane helix</keyword>
<gene>
    <name evidence="7" type="ORF">J2S11_000145</name>
</gene>
<dbReference type="CDD" id="cd13124">
    <property type="entry name" value="MATE_SpoVB_like"/>
    <property type="match status" value="1"/>
</dbReference>
<dbReference type="PANTHER" id="PTHR30250">
    <property type="entry name" value="PST FAMILY PREDICTED COLANIC ACID TRANSPORTER"/>
    <property type="match status" value="1"/>
</dbReference>
<dbReference type="NCBIfam" id="TIGR02900">
    <property type="entry name" value="spore_V_B"/>
    <property type="match status" value="1"/>
</dbReference>
<evidence type="ECO:0000256" key="5">
    <source>
        <dbReference type="ARBA" id="ARBA00023136"/>
    </source>
</evidence>
<evidence type="ECO:0000256" key="6">
    <source>
        <dbReference type="SAM" id="Phobius"/>
    </source>
</evidence>
<dbReference type="InterPro" id="IPR050833">
    <property type="entry name" value="Poly_Biosynth_Transport"/>
</dbReference>
<dbReference type="PANTHER" id="PTHR30250:SF24">
    <property type="entry name" value="STAGE V SPORULATION PROTEIN B"/>
    <property type="match status" value="1"/>
</dbReference>
<feature type="transmembrane region" description="Helical" evidence="6">
    <location>
        <begin position="119"/>
        <end position="140"/>
    </location>
</feature>
<evidence type="ECO:0000313" key="8">
    <source>
        <dbReference type="Proteomes" id="UP001235840"/>
    </source>
</evidence>
<feature type="transmembrane region" description="Helical" evidence="6">
    <location>
        <begin position="451"/>
        <end position="472"/>
    </location>
</feature>
<comment type="subcellular location">
    <subcellularLocation>
        <location evidence="1">Cell membrane</location>
        <topology evidence="1">Multi-pass membrane protein</topology>
    </subcellularLocation>
</comment>
<keyword evidence="8" id="KW-1185">Reference proteome</keyword>
<evidence type="ECO:0000256" key="4">
    <source>
        <dbReference type="ARBA" id="ARBA00022989"/>
    </source>
</evidence>
<feature type="transmembrane region" description="Helical" evidence="6">
    <location>
        <begin position="84"/>
        <end position="107"/>
    </location>
</feature>
<sequence length="526" mass="57254">MSKQTFIQGAFILILAGLITRALGFVNKIVMARMLGPEGVGLYAMAVPILILVITLTRLGLPVAISKLVAEADIVGDQAKIKRILVVSLAITGVLSILFTICTFLGAKVLSSIFLTDQRAYYPLLAITPIIPIVAISSIIKGYFQGKQNMKPSAYSQVIEQIVRISLVALLANLLLPYGLEYAVAGAMFSVVLGEAASLLYLFTTFKYSKRKIFKVRKGFFQQLWKGRQTLGELLRIGLPTTGSGLIGSVSWTLEAIIVAQSLALAGVATAVATAQYGLLSGYALPLVMLPMFITYSLSVSLVPAVSEASAQKNFALIQRRIYQALRIALIVGAPSTVIMYVFAEPLTTLIYNSPESGRFLKILSPFFLLLYFQGPLQAVLQGLDKARTAMMNTLYGAVIKIVSIFILASQPQLGIYGAAMAININVCLVTLLHFFSIVKIVGFSIQLRDFVKVGVSMLVMALSGILSYAVLLQSSFGSTWGLLLSIALASFVYLIFLLLFRIVGRQDIERFPFVGRWIAPFFPKR</sequence>
<feature type="transmembrane region" description="Helical" evidence="6">
    <location>
        <begin position="325"/>
        <end position="343"/>
    </location>
</feature>
<evidence type="ECO:0000256" key="1">
    <source>
        <dbReference type="ARBA" id="ARBA00004651"/>
    </source>
</evidence>
<feature type="transmembrane region" description="Helical" evidence="6">
    <location>
        <begin position="283"/>
        <end position="304"/>
    </location>
</feature>
<proteinExistence type="predicted"/>
<comment type="caution">
    <text evidence="7">The sequence shown here is derived from an EMBL/GenBank/DDBJ whole genome shotgun (WGS) entry which is preliminary data.</text>
</comment>
<dbReference type="Pfam" id="PF01943">
    <property type="entry name" value="Polysacc_synt"/>
    <property type="match status" value="1"/>
</dbReference>
<dbReference type="RefSeq" id="WP_307389574.1">
    <property type="nucleotide sequence ID" value="NZ_BAAADK010000009.1"/>
</dbReference>
<keyword evidence="3 6" id="KW-0812">Transmembrane</keyword>
<feature type="transmembrane region" description="Helical" evidence="6">
    <location>
        <begin position="161"/>
        <end position="180"/>
    </location>
</feature>
<feature type="transmembrane region" description="Helical" evidence="6">
    <location>
        <begin position="256"/>
        <end position="277"/>
    </location>
</feature>
<dbReference type="Proteomes" id="UP001235840">
    <property type="component" value="Unassembled WGS sequence"/>
</dbReference>
<evidence type="ECO:0000313" key="7">
    <source>
        <dbReference type="EMBL" id="MDQ0164246.1"/>
    </source>
</evidence>
<organism evidence="7 8">
    <name type="scientific">Caldalkalibacillus horti</name>
    <dbReference type="NCBI Taxonomy" id="77523"/>
    <lineage>
        <taxon>Bacteria</taxon>
        <taxon>Bacillati</taxon>
        <taxon>Bacillota</taxon>
        <taxon>Bacilli</taxon>
        <taxon>Bacillales</taxon>
        <taxon>Bacillaceae</taxon>
        <taxon>Caldalkalibacillus</taxon>
    </lineage>
</organism>
<accession>A0ABT9VTC8</accession>
<protein>
    <submittedName>
        <fullName evidence="7">Stage V sporulation protein B</fullName>
    </submittedName>
</protein>
<feature type="transmembrane region" description="Helical" evidence="6">
    <location>
        <begin position="40"/>
        <end position="63"/>
    </location>
</feature>
<feature type="transmembrane region" description="Helical" evidence="6">
    <location>
        <begin position="393"/>
        <end position="410"/>
    </location>
</feature>
<feature type="transmembrane region" description="Helical" evidence="6">
    <location>
        <begin position="186"/>
        <end position="208"/>
    </location>
</feature>
<dbReference type="InterPro" id="IPR002797">
    <property type="entry name" value="Polysacc_synth"/>
</dbReference>
<feature type="transmembrane region" description="Helical" evidence="6">
    <location>
        <begin position="478"/>
        <end position="501"/>
    </location>
</feature>
<reference evidence="7 8" key="1">
    <citation type="submission" date="2023-07" db="EMBL/GenBank/DDBJ databases">
        <title>Genomic Encyclopedia of Type Strains, Phase IV (KMG-IV): sequencing the most valuable type-strain genomes for metagenomic binning, comparative biology and taxonomic classification.</title>
        <authorList>
            <person name="Goeker M."/>
        </authorList>
    </citation>
    <scope>NUCLEOTIDE SEQUENCE [LARGE SCALE GENOMIC DNA]</scope>
    <source>
        <strain evidence="7 8">DSM 12751</strain>
    </source>
</reference>
<evidence type="ECO:0000256" key="2">
    <source>
        <dbReference type="ARBA" id="ARBA00022475"/>
    </source>
</evidence>
<name>A0ABT9VTC8_9BACI</name>